<dbReference type="PROSITE" id="PS50294">
    <property type="entry name" value="WD_REPEATS_REGION"/>
    <property type="match status" value="2"/>
</dbReference>
<dbReference type="AlphaFoldDB" id="A0A517XXY6"/>
<dbReference type="InterPro" id="IPR015943">
    <property type="entry name" value="WD40/YVTN_repeat-like_dom_sf"/>
</dbReference>
<feature type="repeat" description="WD" evidence="3">
    <location>
        <begin position="183"/>
        <end position="215"/>
    </location>
</feature>
<keyword evidence="5" id="KW-1185">Reference proteome</keyword>
<dbReference type="OrthoDB" id="134501at2"/>
<evidence type="ECO:0000313" key="4">
    <source>
        <dbReference type="EMBL" id="QDU22369.1"/>
    </source>
</evidence>
<protein>
    <submittedName>
        <fullName evidence="4">WD domain, G-beta repeat</fullName>
    </submittedName>
</protein>
<dbReference type="PANTHER" id="PTHR19848">
    <property type="entry name" value="WD40 REPEAT PROTEIN"/>
    <property type="match status" value="1"/>
</dbReference>
<dbReference type="EMBL" id="CP036273">
    <property type="protein sequence ID" value="QDU22369.1"/>
    <property type="molecule type" value="Genomic_DNA"/>
</dbReference>
<dbReference type="SMART" id="SM00320">
    <property type="entry name" value="WD40"/>
    <property type="match status" value="8"/>
</dbReference>
<dbReference type="PROSITE" id="PS50082">
    <property type="entry name" value="WD_REPEATS_2"/>
    <property type="match status" value="3"/>
</dbReference>
<accession>A0A517XXY6</accession>
<dbReference type="InterPro" id="IPR011047">
    <property type="entry name" value="Quinoprotein_ADH-like_sf"/>
</dbReference>
<evidence type="ECO:0000256" key="3">
    <source>
        <dbReference type="PROSITE-ProRule" id="PRU00221"/>
    </source>
</evidence>
<name>A0A517XXY6_9BACT</name>
<dbReference type="SUPFAM" id="SSF50998">
    <property type="entry name" value="Quinoprotein alcohol dehydrogenase-like"/>
    <property type="match status" value="1"/>
</dbReference>
<dbReference type="RefSeq" id="WP_145242055.1">
    <property type="nucleotide sequence ID" value="NZ_CP036273.1"/>
</dbReference>
<proteinExistence type="predicted"/>
<feature type="repeat" description="WD" evidence="3">
    <location>
        <begin position="261"/>
        <end position="302"/>
    </location>
</feature>
<gene>
    <name evidence="4" type="ORF">ETAA1_43470</name>
</gene>
<dbReference type="KEGG" id="uli:ETAA1_43470"/>
<feature type="repeat" description="WD" evidence="3">
    <location>
        <begin position="55"/>
        <end position="87"/>
    </location>
</feature>
<keyword evidence="1 3" id="KW-0853">WD repeat</keyword>
<dbReference type="InterPro" id="IPR001680">
    <property type="entry name" value="WD40_rpt"/>
</dbReference>
<keyword evidence="2" id="KW-0677">Repeat</keyword>
<dbReference type="Gene3D" id="2.130.10.10">
    <property type="entry name" value="YVTN repeat-like/Quinoprotein amine dehydrogenase"/>
    <property type="match status" value="2"/>
</dbReference>
<dbReference type="PANTHER" id="PTHR19848:SF8">
    <property type="entry name" value="F-BOX AND WD REPEAT DOMAIN CONTAINING 7"/>
    <property type="match status" value="1"/>
</dbReference>
<organism evidence="4 5">
    <name type="scientific">Urbifossiella limnaea</name>
    <dbReference type="NCBI Taxonomy" id="2528023"/>
    <lineage>
        <taxon>Bacteria</taxon>
        <taxon>Pseudomonadati</taxon>
        <taxon>Planctomycetota</taxon>
        <taxon>Planctomycetia</taxon>
        <taxon>Gemmatales</taxon>
        <taxon>Gemmataceae</taxon>
        <taxon>Urbifossiella</taxon>
    </lineage>
</organism>
<evidence type="ECO:0000256" key="1">
    <source>
        <dbReference type="ARBA" id="ARBA00022574"/>
    </source>
</evidence>
<evidence type="ECO:0000256" key="2">
    <source>
        <dbReference type="ARBA" id="ARBA00022737"/>
    </source>
</evidence>
<reference evidence="4 5" key="1">
    <citation type="submission" date="2019-02" db="EMBL/GenBank/DDBJ databases">
        <title>Deep-cultivation of Planctomycetes and their phenomic and genomic characterization uncovers novel biology.</title>
        <authorList>
            <person name="Wiegand S."/>
            <person name="Jogler M."/>
            <person name="Boedeker C."/>
            <person name="Pinto D."/>
            <person name="Vollmers J."/>
            <person name="Rivas-Marin E."/>
            <person name="Kohn T."/>
            <person name="Peeters S.H."/>
            <person name="Heuer A."/>
            <person name="Rast P."/>
            <person name="Oberbeckmann S."/>
            <person name="Bunk B."/>
            <person name="Jeske O."/>
            <person name="Meyerdierks A."/>
            <person name="Storesund J.E."/>
            <person name="Kallscheuer N."/>
            <person name="Luecker S."/>
            <person name="Lage O.M."/>
            <person name="Pohl T."/>
            <person name="Merkel B.J."/>
            <person name="Hornburger P."/>
            <person name="Mueller R.-W."/>
            <person name="Bruemmer F."/>
            <person name="Labrenz M."/>
            <person name="Spormann A.M."/>
            <person name="Op den Camp H."/>
            <person name="Overmann J."/>
            <person name="Amann R."/>
            <person name="Jetten M.S.M."/>
            <person name="Mascher T."/>
            <person name="Medema M.H."/>
            <person name="Devos D.P."/>
            <person name="Kaster A.-K."/>
            <person name="Ovreas L."/>
            <person name="Rohde M."/>
            <person name="Galperin M.Y."/>
            <person name="Jogler C."/>
        </authorList>
    </citation>
    <scope>NUCLEOTIDE SEQUENCE [LARGE SCALE GENOMIC DNA]</scope>
    <source>
        <strain evidence="4 5">ETA_A1</strain>
    </source>
</reference>
<dbReference type="Pfam" id="PF00400">
    <property type="entry name" value="WD40"/>
    <property type="match status" value="5"/>
</dbReference>
<evidence type="ECO:0000313" key="5">
    <source>
        <dbReference type="Proteomes" id="UP000319576"/>
    </source>
</evidence>
<dbReference type="Proteomes" id="UP000319576">
    <property type="component" value="Chromosome"/>
</dbReference>
<sequence>MARISDNKLRPAWAAAVPDHVVGLTWSPDGRFVAAAAVSGPVVVFDAGGKSVHQLPGHGFGTAAAAWQPGGSLLATAGQDGKVRVWDGGAEVRALDGGAAWVERLAWHPSGNLLAAAAGKTARVWDAAGTLVFTSPAQAGTVTDVGWRPNSQQLAVLGYGAANVYDLSGTAAHIFAWKGSPLALAWSPDGSVLAHGNQDATVHFWYAATGKDLQMSGYPSKVRELSWDAGGRYLATGGGPMVCVWDCGGPKGPEGTQPAMLEGPEDTVTAVAWQRRGYLLAATARDGRVLLWQPANKKAPKAGEYRFKGAEASALAWSPDDKVLAVGAGYGTVAVLRVG</sequence>